<organism evidence="1 2">
    <name type="scientific">Racocetra fulgida</name>
    <dbReference type="NCBI Taxonomy" id="60492"/>
    <lineage>
        <taxon>Eukaryota</taxon>
        <taxon>Fungi</taxon>
        <taxon>Fungi incertae sedis</taxon>
        <taxon>Mucoromycota</taxon>
        <taxon>Glomeromycotina</taxon>
        <taxon>Glomeromycetes</taxon>
        <taxon>Diversisporales</taxon>
        <taxon>Gigasporaceae</taxon>
        <taxon>Racocetra</taxon>
    </lineage>
</organism>
<sequence length="146" mass="17736">VLINHYQNLTALEIEYEPSEKDNNLHLNQLIIELNRLIKKTSEEYEVQKKRLNFLFKQLEKVKSLQTYQTNPQLLNAFLTIMGFYYQTDFNLEKMTTRMTEELEQIRKKIEPEDKTLTSYNFEELEQELERRKKLSEEAREKILKD</sequence>
<dbReference type="EMBL" id="CAJVPZ010052363">
    <property type="protein sequence ID" value="CAG8780469.1"/>
    <property type="molecule type" value="Genomic_DNA"/>
</dbReference>
<feature type="non-terminal residue" evidence="1">
    <location>
        <position position="146"/>
    </location>
</feature>
<proteinExistence type="predicted"/>
<gene>
    <name evidence="1" type="ORF">RFULGI_LOCUS15774</name>
</gene>
<dbReference type="AlphaFoldDB" id="A0A9N9JI69"/>
<comment type="caution">
    <text evidence="1">The sequence shown here is derived from an EMBL/GenBank/DDBJ whole genome shotgun (WGS) entry which is preliminary data.</text>
</comment>
<protein>
    <submittedName>
        <fullName evidence="1">1664_t:CDS:1</fullName>
    </submittedName>
</protein>
<reference evidence="1" key="1">
    <citation type="submission" date="2021-06" db="EMBL/GenBank/DDBJ databases">
        <authorList>
            <person name="Kallberg Y."/>
            <person name="Tangrot J."/>
            <person name="Rosling A."/>
        </authorList>
    </citation>
    <scope>NUCLEOTIDE SEQUENCE</scope>
    <source>
        <strain evidence="1">IN212</strain>
    </source>
</reference>
<evidence type="ECO:0000313" key="1">
    <source>
        <dbReference type="EMBL" id="CAG8780469.1"/>
    </source>
</evidence>
<name>A0A9N9JI69_9GLOM</name>
<dbReference type="Proteomes" id="UP000789396">
    <property type="component" value="Unassembled WGS sequence"/>
</dbReference>
<keyword evidence="2" id="KW-1185">Reference proteome</keyword>
<accession>A0A9N9JI69</accession>
<evidence type="ECO:0000313" key="2">
    <source>
        <dbReference type="Proteomes" id="UP000789396"/>
    </source>
</evidence>